<name>A0A1G7HUG0_9BACL</name>
<dbReference type="OrthoDB" id="5140926at2"/>
<reference evidence="3 4" key="1">
    <citation type="submission" date="2016-10" db="EMBL/GenBank/DDBJ databases">
        <authorList>
            <person name="de Groot N.N."/>
        </authorList>
    </citation>
    <scope>NUCLEOTIDE SEQUENCE [LARGE SCALE GENOMIC DNA]</scope>
    <source>
        <strain evidence="3 4">DSM 28129</strain>
    </source>
</reference>
<gene>
    <name evidence="3" type="ORF">SAMN04488542_10528</name>
</gene>
<keyword evidence="4" id="KW-1185">Reference proteome</keyword>
<evidence type="ECO:0000313" key="4">
    <source>
        <dbReference type="Proteomes" id="UP000198972"/>
    </source>
</evidence>
<dbReference type="AlphaFoldDB" id="A0A1G7HUG0"/>
<evidence type="ECO:0000259" key="2">
    <source>
        <dbReference type="Pfam" id="PF10088"/>
    </source>
</evidence>
<protein>
    <submittedName>
        <fullName evidence="3">Uncharacterized protein YydD, contains DUF2326 domain</fullName>
    </submittedName>
</protein>
<organism evidence="3 4">
    <name type="scientific">Fontibacillus panacisegetis</name>
    <dbReference type="NCBI Taxonomy" id="670482"/>
    <lineage>
        <taxon>Bacteria</taxon>
        <taxon>Bacillati</taxon>
        <taxon>Bacillota</taxon>
        <taxon>Bacilli</taxon>
        <taxon>Bacillales</taxon>
        <taxon>Paenibacillaceae</taxon>
        <taxon>Fontibacillus</taxon>
    </lineage>
</organism>
<dbReference type="Pfam" id="PF10088">
    <property type="entry name" value="DUF2326"/>
    <property type="match status" value="1"/>
</dbReference>
<dbReference type="EMBL" id="FNBG01000005">
    <property type="protein sequence ID" value="SDF03699.1"/>
    <property type="molecule type" value="Genomic_DNA"/>
</dbReference>
<feature type="coiled-coil region" evidence="1">
    <location>
        <begin position="403"/>
        <end position="430"/>
    </location>
</feature>
<keyword evidence="1" id="KW-0175">Coiled coil</keyword>
<accession>A0A1G7HUG0</accession>
<feature type="domain" description="DUF2326" evidence="2">
    <location>
        <begin position="456"/>
        <end position="568"/>
    </location>
</feature>
<dbReference type="RefSeq" id="WP_036598452.1">
    <property type="nucleotide sequence ID" value="NZ_FNBG01000005.1"/>
</dbReference>
<feature type="coiled-coil region" evidence="1">
    <location>
        <begin position="249"/>
        <end position="300"/>
    </location>
</feature>
<evidence type="ECO:0000256" key="1">
    <source>
        <dbReference type="SAM" id="Coils"/>
    </source>
</evidence>
<sequence length="569" mass="66438">MLIHRLIVRKTKPEIEIIRDISFNHKGLSLIVDNTSDSAKDSGNNVGKTTVVKIIDLCLGAKSVRSLYFDVDTKSENHEIREFLMEHKVEAELILVDPNKKKKSSIVRQLFNRGKRIIDSIEFTQEEFWGKLKLLLFDLDEHNPTLRQLIPKFVRVDNITSENMIKYLGNTTSNDTYDSIYLFLFRIIKNDLLSKKDTLSANLKEVETKIRLLQHDENISSLDILEQRKQLIDSDLVELSTKRKNLDYMETYKEELKNKRNIINSINEVEAEMQMLQFEIKQITVNIEKLENEKSNINHSQISYIYNEAKAYIGTVNKTFEDLLLFHNKMIQNRIDFVKDQLTIKEKRYTELEYGRDTLLEQNKNLTIDLLDEGLLEELNSINQKIEALVLEKGAINQTIKILTSAETLKDNLTNDIKQISQQMDSNNINDIIGKFNVYFSDYCEKLYGEKYLFVYNSKWKEQNKFPVSLDLFKGNVGTGMKKGIIVAFDLAYIKFAEEMSIVSPRFVIHDKLENTHINQLRTIFELSRDINGQYIVPILRERVDKIESALIEECKVLELSKDEKFFKV</sequence>
<dbReference type="STRING" id="670482.SAMN04488542_10528"/>
<feature type="coiled-coil region" evidence="1">
    <location>
        <begin position="189"/>
        <end position="216"/>
    </location>
</feature>
<evidence type="ECO:0000313" key="3">
    <source>
        <dbReference type="EMBL" id="SDF03699.1"/>
    </source>
</evidence>
<dbReference type="Proteomes" id="UP000198972">
    <property type="component" value="Unassembled WGS sequence"/>
</dbReference>
<dbReference type="InterPro" id="IPR018760">
    <property type="entry name" value="DUF2326"/>
</dbReference>
<proteinExistence type="predicted"/>